<feature type="compositionally biased region" description="Basic and acidic residues" evidence="1">
    <location>
        <begin position="199"/>
        <end position="208"/>
    </location>
</feature>
<dbReference type="Proteomes" id="UP000824596">
    <property type="component" value="Unassembled WGS sequence"/>
</dbReference>
<keyword evidence="3" id="KW-1185">Reference proteome</keyword>
<gene>
    <name evidence="2" type="ORF">HRG_01673</name>
</gene>
<proteinExistence type="predicted"/>
<dbReference type="RefSeq" id="XP_044723777.1">
    <property type="nucleotide sequence ID" value="XM_044860144.1"/>
</dbReference>
<protein>
    <submittedName>
        <fullName evidence="2">Uncharacterized protein</fullName>
    </submittedName>
</protein>
<feature type="region of interest" description="Disordered" evidence="1">
    <location>
        <begin position="155"/>
        <end position="208"/>
    </location>
</feature>
<evidence type="ECO:0000313" key="2">
    <source>
        <dbReference type="EMBL" id="KAH0966264.1"/>
    </source>
</evidence>
<comment type="caution">
    <text evidence="2">The sequence shown here is derived from an EMBL/GenBank/DDBJ whole genome shotgun (WGS) entry which is preliminary data.</text>
</comment>
<organism evidence="2 3">
    <name type="scientific">Hirsutella rhossiliensis</name>
    <dbReference type="NCBI Taxonomy" id="111463"/>
    <lineage>
        <taxon>Eukaryota</taxon>
        <taxon>Fungi</taxon>
        <taxon>Dikarya</taxon>
        <taxon>Ascomycota</taxon>
        <taxon>Pezizomycotina</taxon>
        <taxon>Sordariomycetes</taxon>
        <taxon>Hypocreomycetidae</taxon>
        <taxon>Hypocreales</taxon>
        <taxon>Ophiocordycipitaceae</taxon>
        <taxon>Hirsutella</taxon>
    </lineage>
</organism>
<dbReference type="EMBL" id="JAIZPD010000002">
    <property type="protein sequence ID" value="KAH0966264.1"/>
    <property type="molecule type" value="Genomic_DNA"/>
</dbReference>
<name>A0A9P8N3Q3_9HYPO</name>
<feature type="compositionally biased region" description="Low complexity" evidence="1">
    <location>
        <begin position="167"/>
        <end position="183"/>
    </location>
</feature>
<reference evidence="2" key="1">
    <citation type="submission" date="2021-09" db="EMBL/GenBank/DDBJ databases">
        <title>A high-quality genome of the endoparasitic fungus Hirsutella rhossiliensis with a comparison of Hirsutella genomes reveals transposable elements contributing to genome size variation.</title>
        <authorList>
            <person name="Lin R."/>
            <person name="Jiao Y."/>
            <person name="Sun X."/>
            <person name="Ling J."/>
            <person name="Xie B."/>
            <person name="Cheng X."/>
        </authorList>
    </citation>
    <scope>NUCLEOTIDE SEQUENCE</scope>
    <source>
        <strain evidence="2">HR02</strain>
    </source>
</reference>
<evidence type="ECO:0000313" key="3">
    <source>
        <dbReference type="Proteomes" id="UP000824596"/>
    </source>
</evidence>
<dbReference type="AlphaFoldDB" id="A0A9P8N3Q3"/>
<dbReference type="OrthoDB" id="4366798at2759"/>
<dbReference type="GeneID" id="68350802"/>
<evidence type="ECO:0000256" key="1">
    <source>
        <dbReference type="SAM" id="MobiDB-lite"/>
    </source>
</evidence>
<accession>A0A9P8N3Q3</accession>
<sequence>MPWRQAPVVDFEQQPEYQWPFWNVGCREADLFGELHQRFNEVPNPTFIQDPDAFHADVFELARDSANKDEFIARLQERRDLRLKELDDFRRKIYILLRSGFTSLDDNQVCRLMHMNLFATLDSIVALYASLLAPNEYGEQPSLDEFLPSDERRRRRENRLQACDPQSKPAPSPADATDPASTSQSKMPTPPHLWAASPRQREAQGLRV</sequence>